<reference evidence="1 2" key="1">
    <citation type="submission" date="2020-09" db="EMBL/GenBank/DDBJ databases">
        <title>Genome sequences of type strains of Chitinophaga qingshengii and Chitinophaga varians.</title>
        <authorList>
            <person name="Kittiwongwattana C."/>
        </authorList>
    </citation>
    <scope>NUCLEOTIDE SEQUENCE [LARGE SCALE GENOMIC DNA]</scope>
    <source>
        <strain evidence="1 2">JCM 30026</strain>
    </source>
</reference>
<accession>A0ABR7TL36</accession>
<evidence type="ECO:0008006" key="3">
    <source>
        <dbReference type="Google" id="ProtNLM"/>
    </source>
</evidence>
<name>A0ABR7TL36_9BACT</name>
<sequence length="565" mass="63284">MKISRFPVIPYPANLLKCTLLMLLTAACKLPVKVTADKQNIIPTFDGHHLVRVRKEGLQLTFGDNFTFYKVTDKSGKYFGKSLHQALKMEDTILLMGTASSGVEVYLLKGGGLDANKNGMYLSDSLPAEDTRLFEQVFYDTGSGLTAMYDFYKTKQYSLVFHLNTRADKEEARKKFVAAAREIARSLQLQIPVMGINFFDIDKDARGPDKNVYVTTASDIATLEGYLDKALTDNERDMLLQCLATKYTLVGNAQKAGEYTTQRLPVRTVSLKDSIGFNITAAGAYILEQAVTQKALFFNESHVDVRTRIFLASLLPGLKKLGYNKLALEALGRDSVTAGAIENGYYTCEPNYGNLIRIALAEGFTLINYEDTSGVSEWNHRDSVQAFNITQKLKNTTDTGKLIVLAGHDHIFKQVDNAAVVPMAVYFQRMSGINPYSIDSDNANRVRYTGIDNSMPYILCRHMIPVNKRPLRYDLQVHYPNNLVDDNIVPTPWNVPIISAPVDMLLLVYSWQEYKESGRINGLVPVYASYPASTAVHLPLKSDSYWLCLFDKTGKLLCQQRINIP</sequence>
<organism evidence="1 2">
    <name type="scientific">Chitinophaga qingshengii</name>
    <dbReference type="NCBI Taxonomy" id="1569794"/>
    <lineage>
        <taxon>Bacteria</taxon>
        <taxon>Pseudomonadati</taxon>
        <taxon>Bacteroidota</taxon>
        <taxon>Chitinophagia</taxon>
        <taxon>Chitinophagales</taxon>
        <taxon>Chitinophagaceae</taxon>
        <taxon>Chitinophaga</taxon>
    </lineage>
</organism>
<dbReference type="Proteomes" id="UP000659124">
    <property type="component" value="Unassembled WGS sequence"/>
</dbReference>
<dbReference type="EMBL" id="JACVFC010000001">
    <property type="protein sequence ID" value="MBC9929769.1"/>
    <property type="molecule type" value="Genomic_DNA"/>
</dbReference>
<evidence type="ECO:0000313" key="2">
    <source>
        <dbReference type="Proteomes" id="UP000659124"/>
    </source>
</evidence>
<dbReference type="RefSeq" id="WP_188086866.1">
    <property type="nucleotide sequence ID" value="NZ_JACVFC010000001.1"/>
</dbReference>
<comment type="caution">
    <text evidence="1">The sequence shown here is derived from an EMBL/GenBank/DDBJ whole genome shotgun (WGS) entry which is preliminary data.</text>
</comment>
<keyword evidence="2" id="KW-1185">Reference proteome</keyword>
<proteinExistence type="predicted"/>
<gene>
    <name evidence="1" type="ORF">ICL07_05235</name>
</gene>
<dbReference type="PROSITE" id="PS51257">
    <property type="entry name" value="PROKAR_LIPOPROTEIN"/>
    <property type="match status" value="1"/>
</dbReference>
<evidence type="ECO:0000313" key="1">
    <source>
        <dbReference type="EMBL" id="MBC9929769.1"/>
    </source>
</evidence>
<protein>
    <recommendedName>
        <fullName evidence="3">Erythromycin esterase family protein</fullName>
    </recommendedName>
</protein>